<comment type="similarity">
    <text evidence="1">Belongs to the mannitol dehydrogenase family.</text>
</comment>
<organism evidence="10 11">
    <name type="scientific">Roridomyces roridus</name>
    <dbReference type="NCBI Taxonomy" id="1738132"/>
    <lineage>
        <taxon>Eukaryota</taxon>
        <taxon>Fungi</taxon>
        <taxon>Dikarya</taxon>
        <taxon>Basidiomycota</taxon>
        <taxon>Agaricomycotina</taxon>
        <taxon>Agaricomycetes</taxon>
        <taxon>Agaricomycetidae</taxon>
        <taxon>Agaricales</taxon>
        <taxon>Marasmiineae</taxon>
        <taxon>Mycenaceae</taxon>
        <taxon>Roridomyces</taxon>
    </lineage>
</organism>
<evidence type="ECO:0000313" key="11">
    <source>
        <dbReference type="Proteomes" id="UP001221142"/>
    </source>
</evidence>
<comment type="caution">
    <text evidence="10">The sequence shown here is derived from an EMBL/GenBank/DDBJ whole genome shotgun (WGS) entry which is preliminary data.</text>
</comment>
<evidence type="ECO:0000256" key="1">
    <source>
        <dbReference type="ARBA" id="ARBA00006541"/>
    </source>
</evidence>
<dbReference type="GO" id="GO:0019592">
    <property type="term" value="P:mannitol catabolic process"/>
    <property type="evidence" value="ECO:0007669"/>
    <property type="project" value="TreeGrafter"/>
</dbReference>
<dbReference type="PRINTS" id="PR00084">
    <property type="entry name" value="MTLDHDRGNASE"/>
</dbReference>
<dbReference type="NCBIfam" id="NF002652">
    <property type="entry name" value="PRK02318.2-5"/>
    <property type="match status" value="1"/>
</dbReference>
<keyword evidence="5" id="KW-0560">Oxidoreductase</keyword>
<keyword evidence="6" id="KW-0520">NAD</keyword>
<evidence type="ECO:0000256" key="2">
    <source>
        <dbReference type="ARBA" id="ARBA00011245"/>
    </source>
</evidence>
<evidence type="ECO:0000259" key="8">
    <source>
        <dbReference type="Pfam" id="PF01232"/>
    </source>
</evidence>
<evidence type="ECO:0000256" key="6">
    <source>
        <dbReference type="ARBA" id="ARBA00023027"/>
    </source>
</evidence>
<dbReference type="AlphaFoldDB" id="A0AAD7BN04"/>
<sequence>MSHSPRAIHFGAGSIGRGFIAPLLSNSGYHVVLTDVDKDLIQTINEEKSYGVHILDTNTDTNEVQQVENVTGVISTTNDIIREMAHPDLKLVTTAVGLPILDKIAPTIAKGIQARRKAGRGTINIIACENAIGATAQLEEKVRAQLHDAADAEYVDQHVGFANCSVDRIAPPFDPEEHDADSSLDVGVEEFFEWIVDGVALKGSKPGALDVPVEGMSLTDDLPAYNERKLFTLNAGHAITAYLGYLKHLPTVDASIADPDIAAVVRGALHEEAGAALCRKHSSIFDSKKHDAYIDKILARFANAAVRDEVERVGRQPLRKLGRGDRLVGPARMCVEHDIPVHHLATGIAAALLYRNDEDEQSVEMCKAIEEKGLGAYVGELTGFEEGSDVHKRIVEEYERLQKTYS</sequence>
<dbReference type="PANTHER" id="PTHR30524:SF0">
    <property type="entry name" value="ALTRONATE OXIDOREDUCTASE-RELATED"/>
    <property type="match status" value="1"/>
</dbReference>
<feature type="non-terminal residue" evidence="10">
    <location>
        <position position="1"/>
    </location>
</feature>
<keyword evidence="11" id="KW-1185">Reference proteome</keyword>
<dbReference type="SUPFAM" id="SSF51735">
    <property type="entry name" value="NAD(P)-binding Rossmann-fold domains"/>
    <property type="match status" value="1"/>
</dbReference>
<dbReference type="InterPro" id="IPR013328">
    <property type="entry name" value="6PGD_dom2"/>
</dbReference>
<evidence type="ECO:0000256" key="5">
    <source>
        <dbReference type="ARBA" id="ARBA00023002"/>
    </source>
</evidence>
<comment type="catalytic activity">
    <reaction evidence="7">
        <text>D-mannitol 1-phosphate + NAD(+) = beta-D-fructose 6-phosphate + NADH + H(+)</text>
        <dbReference type="Rhea" id="RHEA:19661"/>
        <dbReference type="ChEBI" id="CHEBI:15378"/>
        <dbReference type="ChEBI" id="CHEBI:57540"/>
        <dbReference type="ChEBI" id="CHEBI:57634"/>
        <dbReference type="ChEBI" id="CHEBI:57945"/>
        <dbReference type="ChEBI" id="CHEBI:61381"/>
        <dbReference type="EC" id="1.1.1.17"/>
    </reaction>
</comment>
<feature type="domain" description="Mannitol dehydrogenase C-terminal" evidence="9">
    <location>
        <begin position="221"/>
        <end position="400"/>
    </location>
</feature>
<dbReference type="PROSITE" id="PS00974">
    <property type="entry name" value="MANNITOL_DHGENASE"/>
    <property type="match status" value="1"/>
</dbReference>
<dbReference type="InterPro" id="IPR023027">
    <property type="entry name" value="Mannitol_DH_CS"/>
</dbReference>
<dbReference type="Gene3D" id="3.40.50.720">
    <property type="entry name" value="NAD(P)-binding Rossmann-like Domain"/>
    <property type="match status" value="1"/>
</dbReference>
<dbReference type="InterPro" id="IPR023028">
    <property type="entry name" value="Mannitol_1_phos_5_DH"/>
</dbReference>
<dbReference type="Pfam" id="PF08125">
    <property type="entry name" value="Mannitol_dh_C"/>
    <property type="match status" value="1"/>
</dbReference>
<proteinExistence type="inferred from homology"/>
<dbReference type="EMBL" id="JARKIF010000012">
    <property type="protein sequence ID" value="KAJ7625651.1"/>
    <property type="molecule type" value="Genomic_DNA"/>
</dbReference>
<protein>
    <recommendedName>
        <fullName evidence="4">Mannitol-1-phosphate 5-dehydrogenase</fullName>
        <ecNumber evidence="3">1.1.1.17</ecNumber>
    </recommendedName>
</protein>
<dbReference type="GO" id="GO:0008926">
    <property type="term" value="F:mannitol-1-phosphate 5-dehydrogenase activity"/>
    <property type="evidence" value="ECO:0007669"/>
    <property type="project" value="UniProtKB-EC"/>
</dbReference>
<evidence type="ECO:0000256" key="3">
    <source>
        <dbReference type="ARBA" id="ARBA00012939"/>
    </source>
</evidence>
<evidence type="ECO:0000256" key="4">
    <source>
        <dbReference type="ARBA" id="ARBA00016219"/>
    </source>
</evidence>
<dbReference type="SUPFAM" id="SSF48179">
    <property type="entry name" value="6-phosphogluconate dehydrogenase C-terminal domain-like"/>
    <property type="match status" value="1"/>
</dbReference>
<comment type="subunit">
    <text evidence="2">Monomer.</text>
</comment>
<gene>
    <name evidence="10" type="ORF">FB45DRAFT_70183</name>
</gene>
<evidence type="ECO:0000259" key="9">
    <source>
        <dbReference type="Pfam" id="PF08125"/>
    </source>
</evidence>
<dbReference type="InterPro" id="IPR036291">
    <property type="entry name" value="NAD(P)-bd_dom_sf"/>
</dbReference>
<dbReference type="GO" id="GO:0005829">
    <property type="term" value="C:cytosol"/>
    <property type="evidence" value="ECO:0007669"/>
    <property type="project" value="TreeGrafter"/>
</dbReference>
<dbReference type="InterPro" id="IPR013118">
    <property type="entry name" value="Mannitol_DH_C"/>
</dbReference>
<dbReference type="InterPro" id="IPR000669">
    <property type="entry name" value="Mannitol_DH"/>
</dbReference>
<evidence type="ECO:0000313" key="10">
    <source>
        <dbReference type="EMBL" id="KAJ7625651.1"/>
    </source>
</evidence>
<dbReference type="InterPro" id="IPR008927">
    <property type="entry name" value="6-PGluconate_DH-like_C_sf"/>
</dbReference>
<feature type="domain" description="Mannitol dehydrogenase N-terminal" evidence="8">
    <location>
        <begin position="6"/>
        <end position="206"/>
    </location>
</feature>
<dbReference type="HAMAP" id="MF_00196">
    <property type="entry name" value="Mannitol_dehydrog"/>
    <property type="match status" value="1"/>
</dbReference>
<dbReference type="PANTHER" id="PTHR30524">
    <property type="entry name" value="MANNITOL-1-PHOSPHATE 5-DEHYDROGENASE"/>
    <property type="match status" value="1"/>
</dbReference>
<evidence type="ECO:0000256" key="7">
    <source>
        <dbReference type="ARBA" id="ARBA00048615"/>
    </source>
</evidence>
<dbReference type="Gene3D" id="1.10.1040.10">
    <property type="entry name" value="N-(1-d-carboxylethyl)-l-norvaline Dehydrogenase, domain 2"/>
    <property type="match status" value="1"/>
</dbReference>
<accession>A0AAD7BN04</accession>
<dbReference type="Pfam" id="PF01232">
    <property type="entry name" value="Mannitol_dh"/>
    <property type="match status" value="1"/>
</dbReference>
<dbReference type="NCBIfam" id="NF002646">
    <property type="entry name" value="PRK02318.1-2"/>
    <property type="match status" value="1"/>
</dbReference>
<dbReference type="EC" id="1.1.1.17" evidence="3"/>
<dbReference type="Proteomes" id="UP001221142">
    <property type="component" value="Unassembled WGS sequence"/>
</dbReference>
<dbReference type="InterPro" id="IPR013131">
    <property type="entry name" value="Mannitol_DH_N"/>
</dbReference>
<name>A0AAD7BN04_9AGAR</name>
<reference evidence="10" key="1">
    <citation type="submission" date="2023-03" db="EMBL/GenBank/DDBJ databases">
        <title>Massive genome expansion in bonnet fungi (Mycena s.s.) driven by repeated elements and novel gene families across ecological guilds.</title>
        <authorList>
            <consortium name="Lawrence Berkeley National Laboratory"/>
            <person name="Harder C.B."/>
            <person name="Miyauchi S."/>
            <person name="Viragh M."/>
            <person name="Kuo A."/>
            <person name="Thoen E."/>
            <person name="Andreopoulos B."/>
            <person name="Lu D."/>
            <person name="Skrede I."/>
            <person name="Drula E."/>
            <person name="Henrissat B."/>
            <person name="Morin E."/>
            <person name="Kohler A."/>
            <person name="Barry K."/>
            <person name="LaButti K."/>
            <person name="Morin E."/>
            <person name="Salamov A."/>
            <person name="Lipzen A."/>
            <person name="Mereny Z."/>
            <person name="Hegedus B."/>
            <person name="Baldrian P."/>
            <person name="Stursova M."/>
            <person name="Weitz H."/>
            <person name="Taylor A."/>
            <person name="Grigoriev I.V."/>
            <person name="Nagy L.G."/>
            <person name="Martin F."/>
            <person name="Kauserud H."/>
        </authorList>
    </citation>
    <scope>NUCLEOTIDE SEQUENCE</scope>
    <source>
        <strain evidence="10">9284</strain>
    </source>
</reference>